<comment type="caution">
    <text evidence="2">The sequence shown here is derived from an EMBL/GenBank/DDBJ whole genome shotgun (WGS) entry which is preliminary data.</text>
</comment>
<dbReference type="AlphaFoldDB" id="A0A9D4CLR4"/>
<feature type="region of interest" description="Disordered" evidence="1">
    <location>
        <begin position="106"/>
        <end position="129"/>
    </location>
</feature>
<evidence type="ECO:0000313" key="2">
    <source>
        <dbReference type="EMBL" id="KAH3726989.1"/>
    </source>
</evidence>
<sequence length="129" mass="15494">MELFCSHNQTKWWRKQHTEESKVSIWVSLHRCTCSKLLECLWTWLQINQKLRKSEGHFRFILDDSRTISNLPLSGDGVFGEELENTLKQKKDKRKTLEDFLPEKLQKRRLSRGKPVTRQNRKHLSKDNM</sequence>
<protein>
    <submittedName>
        <fullName evidence="2">Uncharacterized protein</fullName>
    </submittedName>
</protein>
<gene>
    <name evidence="2" type="ORF">DPMN_052913</name>
</gene>
<reference evidence="2" key="1">
    <citation type="journal article" date="2019" name="bioRxiv">
        <title>The Genome of the Zebra Mussel, Dreissena polymorpha: A Resource for Invasive Species Research.</title>
        <authorList>
            <person name="McCartney M.A."/>
            <person name="Auch B."/>
            <person name="Kono T."/>
            <person name="Mallez S."/>
            <person name="Zhang Y."/>
            <person name="Obille A."/>
            <person name="Becker A."/>
            <person name="Abrahante J.E."/>
            <person name="Garbe J."/>
            <person name="Badalamenti J.P."/>
            <person name="Herman A."/>
            <person name="Mangelson H."/>
            <person name="Liachko I."/>
            <person name="Sullivan S."/>
            <person name="Sone E.D."/>
            <person name="Koren S."/>
            <person name="Silverstein K.A.T."/>
            <person name="Beckman K.B."/>
            <person name="Gohl D.M."/>
        </authorList>
    </citation>
    <scope>NUCLEOTIDE SEQUENCE</scope>
    <source>
        <strain evidence="2">Duluth1</strain>
        <tissue evidence="2">Whole animal</tissue>
    </source>
</reference>
<proteinExistence type="predicted"/>
<evidence type="ECO:0000313" key="3">
    <source>
        <dbReference type="Proteomes" id="UP000828390"/>
    </source>
</evidence>
<feature type="compositionally biased region" description="Basic residues" evidence="1">
    <location>
        <begin position="119"/>
        <end position="129"/>
    </location>
</feature>
<dbReference type="Proteomes" id="UP000828390">
    <property type="component" value="Unassembled WGS sequence"/>
</dbReference>
<keyword evidence="3" id="KW-1185">Reference proteome</keyword>
<name>A0A9D4CLR4_DREPO</name>
<organism evidence="2 3">
    <name type="scientific">Dreissena polymorpha</name>
    <name type="common">Zebra mussel</name>
    <name type="synonym">Mytilus polymorpha</name>
    <dbReference type="NCBI Taxonomy" id="45954"/>
    <lineage>
        <taxon>Eukaryota</taxon>
        <taxon>Metazoa</taxon>
        <taxon>Spiralia</taxon>
        <taxon>Lophotrochozoa</taxon>
        <taxon>Mollusca</taxon>
        <taxon>Bivalvia</taxon>
        <taxon>Autobranchia</taxon>
        <taxon>Heteroconchia</taxon>
        <taxon>Euheterodonta</taxon>
        <taxon>Imparidentia</taxon>
        <taxon>Neoheterodontei</taxon>
        <taxon>Myida</taxon>
        <taxon>Dreissenoidea</taxon>
        <taxon>Dreissenidae</taxon>
        <taxon>Dreissena</taxon>
    </lineage>
</organism>
<accession>A0A9D4CLR4</accession>
<reference evidence="2" key="2">
    <citation type="submission" date="2020-11" db="EMBL/GenBank/DDBJ databases">
        <authorList>
            <person name="McCartney M.A."/>
            <person name="Auch B."/>
            <person name="Kono T."/>
            <person name="Mallez S."/>
            <person name="Becker A."/>
            <person name="Gohl D.M."/>
            <person name="Silverstein K.A.T."/>
            <person name="Koren S."/>
            <person name="Bechman K.B."/>
            <person name="Herman A."/>
            <person name="Abrahante J.E."/>
            <person name="Garbe J."/>
        </authorList>
    </citation>
    <scope>NUCLEOTIDE SEQUENCE</scope>
    <source>
        <strain evidence="2">Duluth1</strain>
        <tissue evidence="2">Whole animal</tissue>
    </source>
</reference>
<dbReference type="EMBL" id="JAIWYP010000012">
    <property type="protein sequence ID" value="KAH3726989.1"/>
    <property type="molecule type" value="Genomic_DNA"/>
</dbReference>
<evidence type="ECO:0000256" key="1">
    <source>
        <dbReference type="SAM" id="MobiDB-lite"/>
    </source>
</evidence>